<dbReference type="Pfam" id="PF14232">
    <property type="entry name" value="DUF4334"/>
    <property type="match status" value="1"/>
</dbReference>
<evidence type="ECO:0008006" key="4">
    <source>
        <dbReference type="Google" id="ProtNLM"/>
    </source>
</evidence>
<dbReference type="EMBL" id="GIBP01009812">
    <property type="protein sequence ID" value="NDV38781.1"/>
    <property type="molecule type" value="Transcribed_RNA"/>
</dbReference>
<reference evidence="3" key="1">
    <citation type="journal article" date="2020" name="J. Eukaryot. Microbiol.">
        <title>De novo Sequencing, Assembly and Annotation of the Transcriptome for the Free-Living Testate Amoeba Arcella intermedia.</title>
        <authorList>
            <person name="Ribeiro G.M."/>
            <person name="Porfirio-Sousa A.L."/>
            <person name="Maurer-Alcala X.X."/>
            <person name="Katz L.A."/>
            <person name="Lahr D.J.G."/>
        </authorList>
    </citation>
    <scope>NUCLEOTIDE SEQUENCE</scope>
</reference>
<dbReference type="InterPro" id="IPR025568">
    <property type="entry name" value="DUF4334"/>
</dbReference>
<sequence>MIGNWKGAGVPTGHPADGLLEATGWWGKWFETPETVHPLVFGLPGSLYAVNPVLTPWALAYPTLFKSLSWLVRPTLSMLRTTKPKARLRMTEFRGVTTATMIYDDLPVNDIFRRVDNNTLLGLMDQRGSEAPNYFFFKKSAL</sequence>
<organism evidence="3">
    <name type="scientific">Arcella intermedia</name>
    <dbReference type="NCBI Taxonomy" id="1963864"/>
    <lineage>
        <taxon>Eukaryota</taxon>
        <taxon>Amoebozoa</taxon>
        <taxon>Tubulinea</taxon>
        <taxon>Elardia</taxon>
        <taxon>Arcellinida</taxon>
        <taxon>Sphaerothecina</taxon>
        <taxon>Arcellidae</taxon>
        <taxon>Arcella</taxon>
    </lineage>
</organism>
<protein>
    <recommendedName>
        <fullName evidence="4">DUF4334 domain-containing protein</fullName>
    </recommendedName>
</protein>
<evidence type="ECO:0000259" key="1">
    <source>
        <dbReference type="Pfam" id="PF14231"/>
    </source>
</evidence>
<name>A0A6B2LPZ5_9EUKA</name>
<dbReference type="Pfam" id="PF14231">
    <property type="entry name" value="GXWXG"/>
    <property type="match status" value="1"/>
</dbReference>
<feature type="domain" description="DUF4334" evidence="2">
    <location>
        <begin position="84"/>
        <end position="136"/>
    </location>
</feature>
<dbReference type="AlphaFoldDB" id="A0A6B2LPZ5"/>
<dbReference type="Gene3D" id="2.40.128.580">
    <property type="entry name" value="GXWXG domain"/>
    <property type="match status" value="1"/>
</dbReference>
<accession>A0A6B2LPZ5</accession>
<evidence type="ECO:0000259" key="2">
    <source>
        <dbReference type="Pfam" id="PF14232"/>
    </source>
</evidence>
<feature type="domain" description="GXWXG" evidence="1">
    <location>
        <begin position="1"/>
        <end position="41"/>
    </location>
</feature>
<proteinExistence type="predicted"/>
<dbReference type="InterPro" id="IPR025951">
    <property type="entry name" value="GXWXG_dom"/>
</dbReference>
<evidence type="ECO:0000313" key="3">
    <source>
        <dbReference type="EMBL" id="NDV38781.1"/>
    </source>
</evidence>